<evidence type="ECO:0000256" key="1">
    <source>
        <dbReference type="ARBA" id="ARBA00004141"/>
    </source>
</evidence>
<comment type="similarity">
    <text evidence="2 9">Belongs to the mitochondrial carrier (TC 2.A.29) family.</text>
</comment>
<feature type="repeat" description="Solcar" evidence="8">
    <location>
        <begin position="134"/>
        <end position="220"/>
    </location>
</feature>
<dbReference type="AlphaFoldDB" id="A0A7J7KTK0"/>
<dbReference type="InterPro" id="IPR050391">
    <property type="entry name" value="Mito_Metabolite_Transporter"/>
</dbReference>
<dbReference type="PROSITE" id="PS50920">
    <property type="entry name" value="SOLCAR"/>
    <property type="match status" value="3"/>
</dbReference>
<dbReference type="OrthoDB" id="18574at2759"/>
<dbReference type="Pfam" id="PF00153">
    <property type="entry name" value="Mito_carr"/>
    <property type="match status" value="3"/>
</dbReference>
<keyword evidence="4 8" id="KW-0812">Transmembrane</keyword>
<dbReference type="EMBL" id="VXIV02000045">
    <property type="protein sequence ID" value="KAF6041443.1"/>
    <property type="molecule type" value="Genomic_DNA"/>
</dbReference>
<keyword evidence="7 8" id="KW-0472">Membrane</keyword>
<evidence type="ECO:0000256" key="2">
    <source>
        <dbReference type="ARBA" id="ARBA00006375"/>
    </source>
</evidence>
<name>A0A7J7KTK0_BUGNE</name>
<organism evidence="10 11">
    <name type="scientific">Bugula neritina</name>
    <name type="common">Brown bryozoan</name>
    <name type="synonym">Sertularia neritina</name>
    <dbReference type="NCBI Taxonomy" id="10212"/>
    <lineage>
        <taxon>Eukaryota</taxon>
        <taxon>Metazoa</taxon>
        <taxon>Spiralia</taxon>
        <taxon>Lophotrochozoa</taxon>
        <taxon>Bryozoa</taxon>
        <taxon>Gymnolaemata</taxon>
        <taxon>Cheilostomatida</taxon>
        <taxon>Flustrina</taxon>
        <taxon>Buguloidea</taxon>
        <taxon>Bugulidae</taxon>
        <taxon>Bugula</taxon>
    </lineage>
</organism>
<keyword evidence="6" id="KW-1133">Transmembrane helix</keyword>
<comment type="subcellular location">
    <subcellularLocation>
        <location evidence="1">Membrane</location>
        <topology evidence="1">Multi-pass membrane protein</topology>
    </subcellularLocation>
</comment>
<dbReference type="Proteomes" id="UP000593567">
    <property type="component" value="Unassembled WGS sequence"/>
</dbReference>
<feature type="repeat" description="Solcar" evidence="8">
    <location>
        <begin position="33"/>
        <end position="125"/>
    </location>
</feature>
<evidence type="ECO:0000256" key="8">
    <source>
        <dbReference type="PROSITE-ProRule" id="PRU00282"/>
    </source>
</evidence>
<keyword evidence="11" id="KW-1185">Reference proteome</keyword>
<keyword evidence="3 9" id="KW-0813">Transport</keyword>
<comment type="caution">
    <text evidence="10">The sequence shown here is derived from an EMBL/GenBank/DDBJ whole genome shotgun (WGS) entry which is preliminary data.</text>
</comment>
<dbReference type="InterPro" id="IPR023395">
    <property type="entry name" value="MCP_dom_sf"/>
</dbReference>
<evidence type="ECO:0000256" key="3">
    <source>
        <dbReference type="ARBA" id="ARBA00022448"/>
    </source>
</evidence>
<proteinExistence type="inferred from homology"/>
<feature type="repeat" description="Solcar" evidence="8">
    <location>
        <begin position="229"/>
        <end position="317"/>
    </location>
</feature>
<evidence type="ECO:0000256" key="6">
    <source>
        <dbReference type="ARBA" id="ARBA00022989"/>
    </source>
</evidence>
<gene>
    <name evidence="10" type="ORF">EB796_000253</name>
</gene>
<dbReference type="InterPro" id="IPR018108">
    <property type="entry name" value="MCP_transmembrane"/>
</dbReference>
<dbReference type="SUPFAM" id="SSF103506">
    <property type="entry name" value="Mitochondrial carrier"/>
    <property type="match status" value="1"/>
</dbReference>
<evidence type="ECO:0000313" key="10">
    <source>
        <dbReference type="EMBL" id="KAF6041443.1"/>
    </source>
</evidence>
<dbReference type="Gene3D" id="1.50.40.10">
    <property type="entry name" value="Mitochondrial carrier domain"/>
    <property type="match status" value="1"/>
</dbReference>
<evidence type="ECO:0000313" key="11">
    <source>
        <dbReference type="Proteomes" id="UP000593567"/>
    </source>
</evidence>
<dbReference type="GO" id="GO:0016020">
    <property type="term" value="C:membrane"/>
    <property type="evidence" value="ECO:0007669"/>
    <property type="project" value="UniProtKB-SubCell"/>
</dbReference>
<protein>
    <recommendedName>
        <fullName evidence="12">SLC25A11</fullName>
    </recommendedName>
</protein>
<evidence type="ECO:0000256" key="9">
    <source>
        <dbReference type="RuleBase" id="RU000488"/>
    </source>
</evidence>
<evidence type="ECO:0000256" key="7">
    <source>
        <dbReference type="ARBA" id="ARBA00023136"/>
    </source>
</evidence>
<reference evidence="10" key="1">
    <citation type="submission" date="2020-06" db="EMBL/GenBank/DDBJ databases">
        <title>Draft genome of Bugula neritina, a colonial animal packing powerful symbionts and potential medicines.</title>
        <authorList>
            <person name="Rayko M."/>
        </authorList>
    </citation>
    <scope>NUCLEOTIDE SEQUENCE [LARGE SCALE GENOMIC DNA]</scope>
    <source>
        <strain evidence="10">Kwan_BN1</strain>
    </source>
</reference>
<evidence type="ECO:0008006" key="12">
    <source>
        <dbReference type="Google" id="ProtNLM"/>
    </source>
</evidence>
<accession>A0A7J7KTK0</accession>
<evidence type="ECO:0000256" key="5">
    <source>
        <dbReference type="ARBA" id="ARBA00022737"/>
    </source>
</evidence>
<dbReference type="PANTHER" id="PTHR45618">
    <property type="entry name" value="MITOCHONDRIAL DICARBOXYLATE CARRIER-RELATED"/>
    <property type="match status" value="1"/>
</dbReference>
<keyword evidence="5" id="KW-0677">Repeat</keyword>
<evidence type="ECO:0000256" key="4">
    <source>
        <dbReference type="ARBA" id="ARBA00022692"/>
    </source>
</evidence>
<sequence>MLNANLLYMHKRGRKMSESFERRASVPSHAVNVNWKLFFLAGVSSSAGATVGNPMDVIKIRLQLDNELSYHKHAVRKYNGMLRGLKTLVYEEGFGAIWKGWSAAVLREMSFSAIRMGSYEPIKYQIGGTDRANTPMTLKIAAGAIAGAIGAVISNPTDVIKVQMQARVSTTRHASFQNVVRDIYRNGGVRSFYIASGPNIWRAVHATASQMPAYDHSKQTFLKRGIMVEGLPLHLTCSIIAGFANAVATAPIDVIKTRLIKQSMDMSAKYRSPLDVVIKTVRTEGLRGLYKGFIPVWARIAPHTIVTFAVFEQLRLLAGISPL</sequence>